<proteinExistence type="predicted"/>
<gene>
    <name evidence="1" type="ORF">GCM10010989_31040</name>
</gene>
<protein>
    <submittedName>
        <fullName evidence="1">Uncharacterized protein</fullName>
    </submittedName>
</protein>
<reference evidence="1 2" key="1">
    <citation type="journal article" date="2014" name="Int. J. Syst. Evol. Microbiol.">
        <title>Complete genome sequence of Corynebacterium casei LMG S-19264T (=DSM 44701T), isolated from a smear-ripened cheese.</title>
        <authorList>
            <consortium name="US DOE Joint Genome Institute (JGI-PGF)"/>
            <person name="Walter F."/>
            <person name="Albersmeier A."/>
            <person name="Kalinowski J."/>
            <person name="Ruckert C."/>
        </authorList>
    </citation>
    <scope>NUCLEOTIDE SEQUENCE [LARGE SCALE GENOMIC DNA]</scope>
    <source>
        <strain evidence="1 2">CGMCC 1.15358</strain>
    </source>
</reference>
<organism evidence="1 2">
    <name type="scientific">Croceicoccus pelagius</name>
    <dbReference type="NCBI Taxonomy" id="1703341"/>
    <lineage>
        <taxon>Bacteria</taxon>
        <taxon>Pseudomonadati</taxon>
        <taxon>Pseudomonadota</taxon>
        <taxon>Alphaproteobacteria</taxon>
        <taxon>Sphingomonadales</taxon>
        <taxon>Erythrobacteraceae</taxon>
        <taxon>Croceicoccus</taxon>
    </lineage>
</organism>
<dbReference type="EMBL" id="BMIO01000025">
    <property type="protein sequence ID" value="GGD54660.1"/>
    <property type="molecule type" value="Genomic_DNA"/>
</dbReference>
<sequence>MSWELLDATISAVCVHGQVYNERGIDLRIEEGRSPKFFPVDEWSELEDHEDEDDEEEFREVLSYELSWITKDSLPPTVASRPKNHRDCRQIG</sequence>
<evidence type="ECO:0000313" key="2">
    <source>
        <dbReference type="Proteomes" id="UP000598997"/>
    </source>
</evidence>
<dbReference type="AlphaFoldDB" id="A0A917DPR4"/>
<evidence type="ECO:0000313" key="1">
    <source>
        <dbReference type="EMBL" id="GGD54660.1"/>
    </source>
</evidence>
<dbReference type="Proteomes" id="UP000598997">
    <property type="component" value="Unassembled WGS sequence"/>
</dbReference>
<name>A0A917DPR4_9SPHN</name>
<keyword evidence="2" id="KW-1185">Reference proteome</keyword>
<accession>A0A917DPR4</accession>
<comment type="caution">
    <text evidence="1">The sequence shown here is derived from an EMBL/GenBank/DDBJ whole genome shotgun (WGS) entry which is preliminary data.</text>
</comment>